<evidence type="ECO:0000313" key="2">
    <source>
        <dbReference type="Proteomes" id="UP000053237"/>
    </source>
</evidence>
<proteinExistence type="predicted"/>
<evidence type="ECO:0008006" key="3">
    <source>
        <dbReference type="Google" id="ProtNLM"/>
    </source>
</evidence>
<dbReference type="InParanoid" id="A0A024FXK4"/>
<keyword evidence="2" id="KW-1185">Reference proteome</keyword>
<accession>A0A024FXK4</accession>
<dbReference type="Proteomes" id="UP000053237">
    <property type="component" value="Unassembled WGS sequence"/>
</dbReference>
<sequence length="223" mass="25806">MSLAKETKPPGQYVYKPFNQVSLAEALNVQPLRAVTIKWDEASIRPIMQIDSPKEALKYKGLFLPDVYKKMLRIITSNVVLNRVDNHPKNEEGVVDFDFSHFHSQFPYWAYEIFIEAIEEAFGKQPIKLIDCDRIAELEFPRFGFDLDEVNIFELSKANYFMRKGDGKCYLAVRLSETGQWKIGAALTQTHNALFRKNIDSKLLRIGFIERQNRLKPSTSNIL</sequence>
<dbReference type="EMBL" id="CAIX01000989">
    <property type="protein sequence ID" value="CCI11389.1"/>
    <property type="molecule type" value="Genomic_DNA"/>
</dbReference>
<reference evidence="1 2" key="1">
    <citation type="submission" date="2012-05" db="EMBL/GenBank/DDBJ databases">
        <title>Recombination and specialization in a pathogen metapopulation.</title>
        <authorList>
            <person name="Gardiner A."/>
            <person name="Kemen E."/>
            <person name="Schultz-Larsen T."/>
            <person name="MacLean D."/>
            <person name="Van Oosterhout C."/>
            <person name="Jones J.D.G."/>
        </authorList>
    </citation>
    <scope>NUCLEOTIDE SEQUENCE [LARGE SCALE GENOMIC DNA]</scope>
    <source>
        <strain evidence="1 2">Ac Nc2</strain>
    </source>
</reference>
<protein>
    <recommendedName>
        <fullName evidence="3">Peptidase A1 domain-containing protein</fullName>
    </recommendedName>
</protein>
<dbReference type="InterPro" id="IPR021109">
    <property type="entry name" value="Peptidase_aspartic_dom_sf"/>
</dbReference>
<gene>
    <name evidence="1" type="ORF">BN9_128420</name>
</gene>
<organism evidence="1 2">
    <name type="scientific">Albugo candida</name>
    <dbReference type="NCBI Taxonomy" id="65357"/>
    <lineage>
        <taxon>Eukaryota</taxon>
        <taxon>Sar</taxon>
        <taxon>Stramenopiles</taxon>
        <taxon>Oomycota</taxon>
        <taxon>Peronosporomycetes</taxon>
        <taxon>Albuginales</taxon>
        <taxon>Albuginaceae</taxon>
        <taxon>Albugo</taxon>
    </lineage>
</organism>
<dbReference type="AlphaFoldDB" id="A0A024FXK4"/>
<dbReference type="Gene3D" id="2.40.70.10">
    <property type="entry name" value="Acid Proteases"/>
    <property type="match status" value="1"/>
</dbReference>
<evidence type="ECO:0000313" key="1">
    <source>
        <dbReference type="EMBL" id="CCI11389.1"/>
    </source>
</evidence>
<name>A0A024FXK4_9STRA</name>
<comment type="caution">
    <text evidence="1">The sequence shown here is derived from an EMBL/GenBank/DDBJ whole genome shotgun (WGS) entry which is preliminary data.</text>
</comment>